<dbReference type="EMBL" id="JAKZHW010000002">
    <property type="protein sequence ID" value="MCH8616795.1"/>
    <property type="molecule type" value="Genomic_DNA"/>
</dbReference>
<dbReference type="RefSeq" id="WP_241447685.1">
    <property type="nucleotide sequence ID" value="NZ_JAKZHW010000002.1"/>
</dbReference>
<evidence type="ECO:0000313" key="2">
    <source>
        <dbReference type="Proteomes" id="UP001203058"/>
    </source>
</evidence>
<accession>A0ABS9VPA3</accession>
<reference evidence="1 2" key="1">
    <citation type="submission" date="2022-03" db="EMBL/GenBank/DDBJ databases">
        <authorList>
            <person name="Jo J.-H."/>
            <person name="Im W.-T."/>
        </authorList>
    </citation>
    <scope>NUCLEOTIDE SEQUENCE [LARGE SCALE GENOMIC DNA]</scope>
    <source>
        <strain evidence="1 2">SM33</strain>
    </source>
</reference>
<keyword evidence="2" id="KW-1185">Reference proteome</keyword>
<sequence>MAVENGTFRDLDHARRVNMDNNVRIAAFDDNRIVVRNRDDYRRYDQWRDWNDNDWDRYYGYRGLPASYVGCPPGLAKKSPACVPPGLARSQFVGQVLPTYYASNYIPNDLRYIYGDTPDYYYRYGDGYLYRVNRANNLVAALLPLIGAGYGVGQYFPYYNQPSYYVPSYYQSFYPDTPYDYYRYDDGYVYRLDAGTGMVEDVIPLLDNGYGVGQMLPVGYSSYNVPYQYRDMYYDTPDYMYRYAPGAIYQVDRDTQLITSVASLLTGGLSVGQPLPPAYSVYNVPMAYRDSYYDRPDAWYRYNNGYIYQVDPTTQLITAIVRAIV</sequence>
<protein>
    <submittedName>
        <fullName evidence="1">Uncharacterized protein</fullName>
    </submittedName>
</protein>
<name>A0ABS9VPA3_9SPHN</name>
<evidence type="ECO:0000313" key="1">
    <source>
        <dbReference type="EMBL" id="MCH8616795.1"/>
    </source>
</evidence>
<proteinExistence type="predicted"/>
<organism evidence="1 2">
    <name type="scientific">Sphingomonas telluris</name>
    <dbReference type="NCBI Taxonomy" id="2907998"/>
    <lineage>
        <taxon>Bacteria</taxon>
        <taxon>Pseudomonadati</taxon>
        <taxon>Pseudomonadota</taxon>
        <taxon>Alphaproteobacteria</taxon>
        <taxon>Sphingomonadales</taxon>
        <taxon>Sphingomonadaceae</taxon>
        <taxon>Sphingomonas</taxon>
    </lineage>
</organism>
<comment type="caution">
    <text evidence="1">The sequence shown here is derived from an EMBL/GenBank/DDBJ whole genome shotgun (WGS) entry which is preliminary data.</text>
</comment>
<dbReference type="Proteomes" id="UP001203058">
    <property type="component" value="Unassembled WGS sequence"/>
</dbReference>
<gene>
    <name evidence="1" type="ORF">LZ016_11900</name>
</gene>
<dbReference type="Gene3D" id="3.10.450.160">
    <property type="entry name" value="inner membrane protein cigr"/>
    <property type="match status" value="1"/>
</dbReference>